<evidence type="ECO:0000313" key="3">
    <source>
        <dbReference type="Proteomes" id="UP000319486"/>
    </source>
</evidence>
<proteinExistence type="predicted"/>
<comment type="caution">
    <text evidence="2">The sequence shown here is derived from an EMBL/GenBank/DDBJ whole genome shotgun (WGS) entry which is preliminary data.</text>
</comment>
<keyword evidence="1" id="KW-0812">Transmembrane</keyword>
<dbReference type="Proteomes" id="UP000319486">
    <property type="component" value="Unassembled WGS sequence"/>
</dbReference>
<name>A0A502BTV4_9GAMM</name>
<organism evidence="2 3">
    <name type="scientific">Rhodanobacter glycinis</name>
    <dbReference type="NCBI Taxonomy" id="582702"/>
    <lineage>
        <taxon>Bacteria</taxon>
        <taxon>Pseudomonadati</taxon>
        <taxon>Pseudomonadota</taxon>
        <taxon>Gammaproteobacteria</taxon>
        <taxon>Lysobacterales</taxon>
        <taxon>Rhodanobacteraceae</taxon>
        <taxon>Rhodanobacter</taxon>
    </lineage>
</organism>
<feature type="transmembrane region" description="Helical" evidence="1">
    <location>
        <begin position="107"/>
        <end position="129"/>
    </location>
</feature>
<sequence length="211" mass="23383">MILLREDAMNQQQRMFLEQFEAMQTNLLLQRYRNGGLVPDAEVALLSVLEGRGYSRDQIDEAGRVGDTAAARHEIAEQEKAQRIEMRRVRQSADPAFKRFNLALKCVVIPVSAFFLLLAIPLLGNFIVIGGAGLLGCNTGENDVHPCMVLGSDVGSLIYGYVVDVFVVGGLNPFLAVMAFFGFLRTPFGASWLLTVVGIFVAREIRRQSFR</sequence>
<dbReference type="AlphaFoldDB" id="A0A502BTV4"/>
<keyword evidence="3" id="KW-1185">Reference proteome</keyword>
<protein>
    <submittedName>
        <fullName evidence="2">Uncharacterized protein</fullName>
    </submittedName>
</protein>
<reference evidence="2 3" key="1">
    <citation type="journal article" date="2019" name="Environ. Microbiol.">
        <title>Species interactions and distinct microbial communities in high Arctic permafrost affected cryosols are associated with the CH4 and CO2 gas fluxes.</title>
        <authorList>
            <person name="Altshuler I."/>
            <person name="Hamel J."/>
            <person name="Turney S."/>
            <person name="Magnuson E."/>
            <person name="Levesque R."/>
            <person name="Greer C."/>
            <person name="Whyte L.G."/>
        </authorList>
    </citation>
    <scope>NUCLEOTIDE SEQUENCE [LARGE SCALE GENOMIC DNA]</scope>
    <source>
        <strain evidence="2 3">S13Y</strain>
    </source>
</reference>
<gene>
    <name evidence="2" type="ORF">EAH88_19045</name>
</gene>
<accession>A0A502BTV4</accession>
<keyword evidence="1" id="KW-1133">Transmembrane helix</keyword>
<evidence type="ECO:0000313" key="2">
    <source>
        <dbReference type="EMBL" id="TPG03903.1"/>
    </source>
</evidence>
<keyword evidence="1" id="KW-0472">Membrane</keyword>
<feature type="transmembrane region" description="Helical" evidence="1">
    <location>
        <begin position="174"/>
        <end position="202"/>
    </location>
</feature>
<dbReference type="EMBL" id="RCZO01000018">
    <property type="protein sequence ID" value="TPG03903.1"/>
    <property type="molecule type" value="Genomic_DNA"/>
</dbReference>
<evidence type="ECO:0000256" key="1">
    <source>
        <dbReference type="SAM" id="Phobius"/>
    </source>
</evidence>